<gene>
    <name evidence="2" type="ORF">IV38_GL001813</name>
    <name evidence="3" type="ORF">IV40_GL001743</name>
</gene>
<comment type="similarity">
    <text evidence="1">Belongs to the ROK (NagC/XylR) family.</text>
</comment>
<evidence type="ECO:0000256" key="1">
    <source>
        <dbReference type="ARBA" id="ARBA00006479"/>
    </source>
</evidence>
<evidence type="ECO:0000313" key="5">
    <source>
        <dbReference type="Proteomes" id="UP000051751"/>
    </source>
</evidence>
<dbReference type="InterPro" id="IPR043129">
    <property type="entry name" value="ATPase_NBD"/>
</dbReference>
<proteinExistence type="inferred from homology"/>
<reference evidence="4 5" key="1">
    <citation type="journal article" date="2015" name="Genome Announc.">
        <title>Expanding the biotechnology potential of lactobacilli through comparative genomics of 213 strains and associated genera.</title>
        <authorList>
            <person name="Sun Z."/>
            <person name="Harris H.M."/>
            <person name="McCann A."/>
            <person name="Guo C."/>
            <person name="Argimon S."/>
            <person name="Zhang W."/>
            <person name="Yang X."/>
            <person name="Jeffery I.B."/>
            <person name="Cooney J.C."/>
            <person name="Kagawa T.F."/>
            <person name="Liu W."/>
            <person name="Song Y."/>
            <person name="Salvetti E."/>
            <person name="Wrobel A."/>
            <person name="Rasinkangas P."/>
            <person name="Parkhill J."/>
            <person name="Rea M.C."/>
            <person name="O'Sullivan O."/>
            <person name="Ritari J."/>
            <person name="Douillard F.P."/>
            <person name="Paul Ross R."/>
            <person name="Yang R."/>
            <person name="Briner A.E."/>
            <person name="Felis G.E."/>
            <person name="de Vos W.M."/>
            <person name="Barrangou R."/>
            <person name="Klaenhammer T.R."/>
            <person name="Caufield P.W."/>
            <person name="Cui Y."/>
            <person name="Zhang H."/>
            <person name="O'Toole P.W."/>
        </authorList>
    </citation>
    <scope>NUCLEOTIDE SEQUENCE [LARGE SCALE GENOMIC DNA]</scope>
    <source>
        <strain evidence="2 5">ATCC BAA-66</strain>
        <strain evidence="3 4">DSM 13344</strain>
    </source>
</reference>
<dbReference type="Pfam" id="PF00480">
    <property type="entry name" value="ROK"/>
    <property type="match status" value="1"/>
</dbReference>
<organism evidence="2 5">
    <name type="scientific">Lactobacillus selangorensis</name>
    <dbReference type="NCBI Taxonomy" id="81857"/>
    <lineage>
        <taxon>Bacteria</taxon>
        <taxon>Bacillati</taxon>
        <taxon>Bacillota</taxon>
        <taxon>Bacilli</taxon>
        <taxon>Lactobacillales</taxon>
        <taxon>Lactobacillaceae</taxon>
        <taxon>Lactobacillus</taxon>
    </lineage>
</organism>
<accession>A0A0R2FTC3</accession>
<evidence type="ECO:0000313" key="2">
    <source>
        <dbReference type="EMBL" id="KRN27972.1"/>
    </source>
</evidence>
<evidence type="ECO:0000313" key="3">
    <source>
        <dbReference type="EMBL" id="KRN30557.1"/>
    </source>
</evidence>
<dbReference type="PATRIC" id="fig|81857.3.peg.1829"/>
<keyword evidence="4" id="KW-1185">Reference proteome</keyword>
<name>A0A0R2FTC3_9LACO</name>
<sequence length="291" mass="31410">MAKIGVIDVGGTSIKYGVWTGEKVIKQHSLPTPKRLDKYYQQLTAEVDQMKADDQIVGVGISTPGAVNKETGVIEGASAIPYIHNFPIQPELVKRFGLPVTLENDANSAALAEMIDGAGADVQNALFLVLGTGVGGAVIINGHVFHGAHLFGGEFGYMQMGDGQILSEVATPVGVARHYNERTGKAATGEDVFNLAKQGDLVAAEEVEHFYKNLARAIYNLQYGFDPQRIILGGAVSQNPDLLPNVKREMQAILKQVDIAPFMPDVVTCRYHNEANLRGAAVDFMQTYPDK</sequence>
<dbReference type="RefSeq" id="WP_057770454.1">
    <property type="nucleotide sequence ID" value="NZ_JQAT01000005.1"/>
</dbReference>
<dbReference type="SUPFAM" id="SSF53067">
    <property type="entry name" value="Actin-like ATPase domain"/>
    <property type="match status" value="1"/>
</dbReference>
<dbReference type="Proteomes" id="UP000051751">
    <property type="component" value="Unassembled WGS sequence"/>
</dbReference>
<dbReference type="Proteomes" id="UP000051645">
    <property type="component" value="Unassembled WGS sequence"/>
</dbReference>
<dbReference type="PANTHER" id="PTHR18964:SF170">
    <property type="entry name" value="SUGAR KINASE"/>
    <property type="match status" value="1"/>
</dbReference>
<dbReference type="Gene3D" id="3.30.420.40">
    <property type="match status" value="2"/>
</dbReference>
<dbReference type="AlphaFoldDB" id="A0A0R2FTC3"/>
<dbReference type="InterPro" id="IPR000600">
    <property type="entry name" value="ROK"/>
</dbReference>
<evidence type="ECO:0000313" key="4">
    <source>
        <dbReference type="Proteomes" id="UP000051645"/>
    </source>
</evidence>
<dbReference type="PANTHER" id="PTHR18964">
    <property type="entry name" value="ROK (REPRESSOR, ORF, KINASE) FAMILY"/>
    <property type="match status" value="1"/>
</dbReference>
<dbReference type="EMBL" id="JQAZ01000006">
    <property type="protein sequence ID" value="KRN30557.1"/>
    <property type="molecule type" value="Genomic_DNA"/>
</dbReference>
<dbReference type="CDD" id="cd24152">
    <property type="entry name" value="ASKHA_NBD_ROK-like"/>
    <property type="match status" value="1"/>
</dbReference>
<dbReference type="STRING" id="81857.IV38_GL001813"/>
<protein>
    <submittedName>
        <fullName evidence="2">ROK family protein</fullName>
    </submittedName>
</protein>
<comment type="caution">
    <text evidence="2">The sequence shown here is derived from an EMBL/GenBank/DDBJ whole genome shotgun (WGS) entry which is preliminary data.</text>
</comment>
<dbReference type="OrthoDB" id="9795247at2"/>
<dbReference type="EMBL" id="JQAT01000005">
    <property type="protein sequence ID" value="KRN27972.1"/>
    <property type="molecule type" value="Genomic_DNA"/>
</dbReference>